<keyword evidence="5" id="KW-0539">Nucleus</keyword>
<evidence type="ECO:0000313" key="10">
    <source>
        <dbReference type="EMBL" id="CAK9313003.1"/>
    </source>
</evidence>
<keyword evidence="6" id="KW-0175">Coiled coil</keyword>
<dbReference type="PROSITE" id="PS50066">
    <property type="entry name" value="MADS_BOX_2"/>
    <property type="match status" value="1"/>
</dbReference>
<evidence type="ECO:0000256" key="1">
    <source>
        <dbReference type="ARBA" id="ARBA00004123"/>
    </source>
</evidence>
<evidence type="ECO:0000256" key="7">
    <source>
        <dbReference type="SAM" id="MobiDB-lite"/>
    </source>
</evidence>
<reference evidence="10 11" key="1">
    <citation type="submission" date="2024-03" db="EMBL/GenBank/DDBJ databases">
        <authorList>
            <person name="Gkanogiannis A."/>
            <person name="Becerra Lopez-Lavalle L."/>
        </authorList>
    </citation>
    <scope>NUCLEOTIDE SEQUENCE [LARGE SCALE GENOMIC DNA]</scope>
</reference>
<dbReference type="SMART" id="SM00432">
    <property type="entry name" value="MADS"/>
    <property type="match status" value="1"/>
</dbReference>
<dbReference type="InterPro" id="IPR002100">
    <property type="entry name" value="TF_MADSbox"/>
</dbReference>
<keyword evidence="3" id="KW-0238">DNA-binding</keyword>
<evidence type="ECO:0000259" key="9">
    <source>
        <dbReference type="PROSITE" id="PS51297"/>
    </source>
</evidence>
<feature type="coiled-coil region" evidence="6">
    <location>
        <begin position="117"/>
        <end position="151"/>
    </location>
</feature>
<keyword evidence="11" id="KW-1185">Reference proteome</keyword>
<evidence type="ECO:0000256" key="6">
    <source>
        <dbReference type="SAM" id="Coils"/>
    </source>
</evidence>
<dbReference type="InterPro" id="IPR033896">
    <property type="entry name" value="MEF2-like_N"/>
</dbReference>
<dbReference type="Pfam" id="PF01486">
    <property type="entry name" value="K-box"/>
    <property type="match status" value="1"/>
</dbReference>
<comment type="subcellular location">
    <subcellularLocation>
        <location evidence="1">Nucleus</location>
    </subcellularLocation>
</comment>
<name>A0ABP0XXW0_9ROSI</name>
<keyword evidence="4" id="KW-0804">Transcription</keyword>
<dbReference type="PRINTS" id="PR00404">
    <property type="entry name" value="MADSDOMAIN"/>
</dbReference>
<feature type="domain" description="MADS-box" evidence="8">
    <location>
        <begin position="37"/>
        <end position="97"/>
    </location>
</feature>
<feature type="region of interest" description="Disordered" evidence="7">
    <location>
        <begin position="236"/>
        <end position="266"/>
    </location>
</feature>
<accession>A0ABP0XXW0</accession>
<dbReference type="PROSITE" id="PS51297">
    <property type="entry name" value="K_BOX"/>
    <property type="match status" value="1"/>
</dbReference>
<dbReference type="InterPro" id="IPR036879">
    <property type="entry name" value="TF_MADSbox_sf"/>
</dbReference>
<organism evidence="10 11">
    <name type="scientific">Citrullus colocynthis</name>
    <name type="common">colocynth</name>
    <dbReference type="NCBI Taxonomy" id="252529"/>
    <lineage>
        <taxon>Eukaryota</taxon>
        <taxon>Viridiplantae</taxon>
        <taxon>Streptophyta</taxon>
        <taxon>Embryophyta</taxon>
        <taxon>Tracheophyta</taxon>
        <taxon>Spermatophyta</taxon>
        <taxon>Magnoliopsida</taxon>
        <taxon>eudicotyledons</taxon>
        <taxon>Gunneridae</taxon>
        <taxon>Pentapetalae</taxon>
        <taxon>rosids</taxon>
        <taxon>fabids</taxon>
        <taxon>Cucurbitales</taxon>
        <taxon>Cucurbitaceae</taxon>
        <taxon>Benincaseae</taxon>
        <taxon>Citrullus</taxon>
    </lineage>
</organism>
<evidence type="ECO:0000256" key="5">
    <source>
        <dbReference type="ARBA" id="ARBA00023242"/>
    </source>
</evidence>
<dbReference type="Pfam" id="PF00319">
    <property type="entry name" value="SRF-TF"/>
    <property type="match status" value="1"/>
</dbReference>
<evidence type="ECO:0000259" key="8">
    <source>
        <dbReference type="PROSITE" id="PS50066"/>
    </source>
</evidence>
<dbReference type="Proteomes" id="UP001642487">
    <property type="component" value="Chromosome 11"/>
</dbReference>
<sequence length="266" mass="29873">MVQSTFFSLQNLPSYPSGRLLLQNLPQFVVFQSKKEMAREKIKIKKIDNLTARQVTFSKRRRGLIKKAEELSVLCDAEVALLVFSATGKFFEYSNSSVKDVIARYNLHSSNLGKLEYPSLELQLENENSNHVRLNKEVADMSQQLRQMRGEDLQGLNLEDLKQLERLLEVGLTRVLQTKEKKIMSEISALELKGARLMEENKMLRQQMLRLSNERTPVLVDSDVHVAAEEGVSSESAANVCSCNSGPPADDDSSDTSLKLGPPCAN</sequence>
<protein>
    <submittedName>
        <fullName evidence="10">Uncharacterized protein</fullName>
    </submittedName>
</protein>
<dbReference type="Gene3D" id="3.40.1810.10">
    <property type="entry name" value="Transcription factor, MADS-box"/>
    <property type="match status" value="1"/>
</dbReference>
<keyword evidence="2" id="KW-0805">Transcription regulation</keyword>
<dbReference type="InterPro" id="IPR002487">
    <property type="entry name" value="TF_Kbox"/>
</dbReference>
<evidence type="ECO:0000256" key="3">
    <source>
        <dbReference type="ARBA" id="ARBA00023125"/>
    </source>
</evidence>
<dbReference type="EMBL" id="OZ021745">
    <property type="protein sequence ID" value="CAK9313003.1"/>
    <property type="molecule type" value="Genomic_DNA"/>
</dbReference>
<dbReference type="InterPro" id="IPR050142">
    <property type="entry name" value="MADS-box/MEF2_TF"/>
</dbReference>
<evidence type="ECO:0000256" key="2">
    <source>
        <dbReference type="ARBA" id="ARBA00023015"/>
    </source>
</evidence>
<evidence type="ECO:0000313" key="11">
    <source>
        <dbReference type="Proteomes" id="UP001642487"/>
    </source>
</evidence>
<dbReference type="PANTHER" id="PTHR48019">
    <property type="entry name" value="SERUM RESPONSE FACTOR HOMOLOG"/>
    <property type="match status" value="1"/>
</dbReference>
<dbReference type="SUPFAM" id="SSF55455">
    <property type="entry name" value="SRF-like"/>
    <property type="match status" value="1"/>
</dbReference>
<feature type="coiled-coil region" evidence="6">
    <location>
        <begin position="187"/>
        <end position="214"/>
    </location>
</feature>
<feature type="domain" description="K-box" evidence="9">
    <location>
        <begin position="124"/>
        <end position="214"/>
    </location>
</feature>
<proteinExistence type="predicted"/>
<dbReference type="PROSITE" id="PS00350">
    <property type="entry name" value="MADS_BOX_1"/>
    <property type="match status" value="1"/>
</dbReference>
<evidence type="ECO:0000256" key="4">
    <source>
        <dbReference type="ARBA" id="ARBA00023163"/>
    </source>
</evidence>
<gene>
    <name evidence="10" type="ORF">CITCOLO1_LOCUS4713</name>
</gene>
<dbReference type="CDD" id="cd00265">
    <property type="entry name" value="MADS_MEF2_like"/>
    <property type="match status" value="1"/>
</dbReference>